<dbReference type="AlphaFoldDB" id="A0A9D2PE52"/>
<evidence type="ECO:0000313" key="2">
    <source>
        <dbReference type="Proteomes" id="UP000823904"/>
    </source>
</evidence>
<evidence type="ECO:0000313" key="1">
    <source>
        <dbReference type="EMBL" id="HJC49105.1"/>
    </source>
</evidence>
<sequence length="62" mass="7338">MAYEDIYNGLTDEERERMIKADIPKFRTIGEANLSKEKLEQGEKDLLRLMEEFDNDSKNDIQ</sequence>
<proteinExistence type="predicted"/>
<reference evidence="1" key="1">
    <citation type="journal article" date="2021" name="PeerJ">
        <title>Extensive microbial diversity within the chicken gut microbiome revealed by metagenomics and culture.</title>
        <authorList>
            <person name="Gilroy R."/>
            <person name="Ravi A."/>
            <person name="Getino M."/>
            <person name="Pursley I."/>
            <person name="Horton D.L."/>
            <person name="Alikhan N.F."/>
            <person name="Baker D."/>
            <person name="Gharbi K."/>
            <person name="Hall N."/>
            <person name="Watson M."/>
            <person name="Adriaenssens E.M."/>
            <person name="Foster-Nyarko E."/>
            <person name="Jarju S."/>
            <person name="Secka A."/>
            <person name="Antonio M."/>
            <person name="Oren A."/>
            <person name="Chaudhuri R.R."/>
            <person name="La Ragione R."/>
            <person name="Hildebrand F."/>
            <person name="Pallen M.J."/>
        </authorList>
    </citation>
    <scope>NUCLEOTIDE SEQUENCE</scope>
    <source>
        <strain evidence="1">ChiSjej3B21-8574</strain>
    </source>
</reference>
<gene>
    <name evidence="1" type="ORF">H9754_00760</name>
</gene>
<accession>A0A9D2PE52</accession>
<name>A0A9D2PE52_9FIRM</name>
<protein>
    <submittedName>
        <fullName evidence="1">Uncharacterized protein</fullName>
    </submittedName>
</protein>
<dbReference type="Proteomes" id="UP000823904">
    <property type="component" value="Unassembled WGS sequence"/>
</dbReference>
<comment type="caution">
    <text evidence="1">The sequence shown here is derived from an EMBL/GenBank/DDBJ whole genome shotgun (WGS) entry which is preliminary data.</text>
</comment>
<organism evidence="1 2">
    <name type="scientific">Candidatus Anaerostipes avistercoris</name>
    <dbReference type="NCBI Taxonomy" id="2838462"/>
    <lineage>
        <taxon>Bacteria</taxon>
        <taxon>Bacillati</taxon>
        <taxon>Bacillota</taxon>
        <taxon>Clostridia</taxon>
        <taxon>Lachnospirales</taxon>
        <taxon>Lachnospiraceae</taxon>
        <taxon>Anaerostipes</taxon>
    </lineage>
</organism>
<dbReference type="EMBL" id="DWWD01000005">
    <property type="protein sequence ID" value="HJC49105.1"/>
    <property type="molecule type" value="Genomic_DNA"/>
</dbReference>
<reference evidence="1" key="2">
    <citation type="submission" date="2021-04" db="EMBL/GenBank/DDBJ databases">
        <authorList>
            <person name="Gilroy R."/>
        </authorList>
    </citation>
    <scope>NUCLEOTIDE SEQUENCE</scope>
    <source>
        <strain evidence="1">ChiSjej3B21-8574</strain>
    </source>
</reference>